<dbReference type="Proteomes" id="UP000256503">
    <property type="component" value="Chromosome"/>
</dbReference>
<dbReference type="EMBL" id="CP031146">
    <property type="protein sequence ID" value="AXM95532.1"/>
    <property type="molecule type" value="Genomic_DNA"/>
</dbReference>
<protein>
    <submittedName>
        <fullName evidence="1">Uncharacterized protein</fullName>
    </submittedName>
</protein>
<sequence length="231" mass="24403">MGGLGPVDKHTNTVVEDVSPVFNQERAVTANQAAPLDALKHVEASGHLDWPRGTDSADRSSGALLRKILRELRENGIAQRDIDNKSAMLAQLEKVATMKKAASFKIGPLVMGALQAALAAGQGIMGAVTGPKVDPLAKVAGPVSTGASVVKHSNTALGAVTPVINGAVQYHGELAQAQVQEEEYSATSTQRRADKSAEYVRDLERSWQESVELLKEAAKIELSGYQAAGRI</sequence>
<evidence type="ECO:0000313" key="1">
    <source>
        <dbReference type="EMBL" id="AXM95532.1"/>
    </source>
</evidence>
<reference evidence="1 2" key="1">
    <citation type="submission" date="2018-07" db="EMBL/GenBank/DDBJ databases">
        <title>Complete genome sequence of a Pseudomonas plecoglossicida strain pathogenic to the marine fish, Larimichthys crocea.</title>
        <authorList>
            <person name="Tao Z."/>
        </authorList>
    </citation>
    <scope>NUCLEOTIDE SEQUENCE [LARGE SCALE GENOMIC DNA]</scope>
    <source>
        <strain evidence="1 2">XSDHY-P</strain>
    </source>
</reference>
<gene>
    <name evidence="1" type="ORF">DVB73_06820</name>
</gene>
<accession>A0AAD0VSX4</accession>
<name>A0AAD0VSX4_PSEDL</name>
<dbReference type="Pfam" id="PF05844">
    <property type="entry name" value="YopD"/>
    <property type="match status" value="1"/>
</dbReference>
<dbReference type="AlphaFoldDB" id="A0AAD0VSX4"/>
<dbReference type="InterPro" id="IPR008898">
    <property type="entry name" value="YopD-like"/>
</dbReference>
<evidence type="ECO:0000313" key="2">
    <source>
        <dbReference type="Proteomes" id="UP000256503"/>
    </source>
</evidence>
<organism evidence="1 2">
    <name type="scientific">Pseudomonas plecoglossicida</name>
    <dbReference type="NCBI Taxonomy" id="70775"/>
    <lineage>
        <taxon>Bacteria</taxon>
        <taxon>Pseudomonadati</taxon>
        <taxon>Pseudomonadota</taxon>
        <taxon>Gammaproteobacteria</taxon>
        <taxon>Pseudomonadales</taxon>
        <taxon>Pseudomonadaceae</taxon>
        <taxon>Pseudomonas</taxon>
    </lineage>
</organism>
<proteinExistence type="predicted"/>